<evidence type="ECO:0000313" key="3">
    <source>
        <dbReference type="Proteomes" id="UP000031443"/>
    </source>
</evidence>
<feature type="coiled-coil region" evidence="1">
    <location>
        <begin position="84"/>
        <end position="128"/>
    </location>
</feature>
<proteinExistence type="predicted"/>
<keyword evidence="3" id="KW-1185">Reference proteome</keyword>
<gene>
    <name evidence="2" type="ORF">UY3_03693</name>
</gene>
<organism evidence="2 3">
    <name type="scientific">Chelonia mydas</name>
    <name type="common">Green sea-turtle</name>
    <name type="synonym">Chelonia agassizi</name>
    <dbReference type="NCBI Taxonomy" id="8469"/>
    <lineage>
        <taxon>Eukaryota</taxon>
        <taxon>Metazoa</taxon>
        <taxon>Chordata</taxon>
        <taxon>Craniata</taxon>
        <taxon>Vertebrata</taxon>
        <taxon>Euteleostomi</taxon>
        <taxon>Archelosauria</taxon>
        <taxon>Testudinata</taxon>
        <taxon>Testudines</taxon>
        <taxon>Cryptodira</taxon>
        <taxon>Durocryptodira</taxon>
        <taxon>Americhelydia</taxon>
        <taxon>Chelonioidea</taxon>
        <taxon>Cheloniidae</taxon>
        <taxon>Chelonia</taxon>
    </lineage>
</organism>
<sequence>MESVLSSMFEEIEALDLTLVAQGEDDLLPANLDLGDLTPPLFSPFSLPLTAASAPTSEEPLDSSIDPAIDGTLLMTTEPAQMMRLEAEDKREVKSLELEAEERRQVKRLEAEREVKCLEAEMQVKRLEVELELKCLELKRAKLGPPGSSPGREEARALNMKHPGEDFQKHKWQVWPIVAPTGRGLPLQANGGCGKWRRPRDVLATLLAAPIGLEWRTEVSGSCDWPNLWMRQHGAAVCGSDGRKILHVNNLQVELLIINEDSSEGKNKEHLQARTFNENVIKEFSLKTTK</sequence>
<dbReference type="Proteomes" id="UP000031443">
    <property type="component" value="Unassembled WGS sequence"/>
</dbReference>
<evidence type="ECO:0000256" key="1">
    <source>
        <dbReference type="SAM" id="Coils"/>
    </source>
</evidence>
<keyword evidence="1" id="KW-0175">Coiled coil</keyword>
<name>M7BPD6_CHEMY</name>
<evidence type="ECO:0000313" key="2">
    <source>
        <dbReference type="EMBL" id="EMP39119.1"/>
    </source>
</evidence>
<dbReference type="EMBL" id="KB517583">
    <property type="protein sequence ID" value="EMP39119.1"/>
    <property type="molecule type" value="Genomic_DNA"/>
</dbReference>
<reference evidence="3" key="1">
    <citation type="journal article" date="2013" name="Nat. Genet.">
        <title>The draft genomes of soft-shell turtle and green sea turtle yield insights into the development and evolution of the turtle-specific body plan.</title>
        <authorList>
            <person name="Wang Z."/>
            <person name="Pascual-Anaya J."/>
            <person name="Zadissa A."/>
            <person name="Li W."/>
            <person name="Niimura Y."/>
            <person name="Huang Z."/>
            <person name="Li C."/>
            <person name="White S."/>
            <person name="Xiong Z."/>
            <person name="Fang D."/>
            <person name="Wang B."/>
            <person name="Ming Y."/>
            <person name="Chen Y."/>
            <person name="Zheng Y."/>
            <person name="Kuraku S."/>
            <person name="Pignatelli M."/>
            <person name="Herrero J."/>
            <person name="Beal K."/>
            <person name="Nozawa M."/>
            <person name="Li Q."/>
            <person name="Wang J."/>
            <person name="Zhang H."/>
            <person name="Yu L."/>
            <person name="Shigenobu S."/>
            <person name="Wang J."/>
            <person name="Liu J."/>
            <person name="Flicek P."/>
            <person name="Searle S."/>
            <person name="Wang J."/>
            <person name="Kuratani S."/>
            <person name="Yin Y."/>
            <person name="Aken B."/>
            <person name="Zhang G."/>
            <person name="Irie N."/>
        </authorList>
    </citation>
    <scope>NUCLEOTIDE SEQUENCE [LARGE SCALE GENOMIC DNA]</scope>
</reference>
<protein>
    <submittedName>
        <fullName evidence="2">Uncharacterized protein</fullName>
    </submittedName>
</protein>
<dbReference type="AlphaFoldDB" id="M7BPD6"/>
<accession>M7BPD6</accession>